<dbReference type="Pfam" id="PF00756">
    <property type="entry name" value="Esterase"/>
    <property type="match status" value="1"/>
</dbReference>
<dbReference type="Gene3D" id="3.40.50.1820">
    <property type="entry name" value="alpha/beta hydrolase"/>
    <property type="match status" value="1"/>
</dbReference>
<dbReference type="AlphaFoldDB" id="A0A556A5W4"/>
<organism evidence="3 4">
    <name type="scientific">Verticiella sediminum</name>
    <dbReference type="NCBI Taxonomy" id="1247510"/>
    <lineage>
        <taxon>Bacteria</taxon>
        <taxon>Pseudomonadati</taxon>
        <taxon>Pseudomonadota</taxon>
        <taxon>Betaproteobacteria</taxon>
        <taxon>Burkholderiales</taxon>
        <taxon>Alcaligenaceae</taxon>
        <taxon>Verticiella</taxon>
    </lineage>
</organism>
<protein>
    <submittedName>
        <fullName evidence="3">Alpha/beta hydrolase</fullName>
    </submittedName>
</protein>
<dbReference type="RefSeq" id="WP_143951435.1">
    <property type="nucleotide sequence ID" value="NZ_BAABMB010000001.1"/>
</dbReference>
<dbReference type="PANTHER" id="PTHR40841">
    <property type="entry name" value="SIDEROPHORE TRIACETYLFUSARININE C ESTERASE"/>
    <property type="match status" value="1"/>
</dbReference>
<comment type="caution">
    <text evidence="3">The sequence shown here is derived from an EMBL/GenBank/DDBJ whole genome shotgun (WGS) entry which is preliminary data.</text>
</comment>
<evidence type="ECO:0000313" key="4">
    <source>
        <dbReference type="Proteomes" id="UP000318405"/>
    </source>
</evidence>
<dbReference type="Proteomes" id="UP000318405">
    <property type="component" value="Unassembled WGS sequence"/>
</dbReference>
<name>A0A556A5W4_9BURK</name>
<dbReference type="InterPro" id="IPR000801">
    <property type="entry name" value="Esterase-like"/>
</dbReference>
<dbReference type="EMBL" id="VLTJ01000046">
    <property type="protein sequence ID" value="TSH88268.1"/>
    <property type="molecule type" value="Genomic_DNA"/>
</dbReference>
<gene>
    <name evidence="3" type="ORF">FOZ76_27160</name>
</gene>
<proteinExistence type="inferred from homology"/>
<comment type="similarity">
    <text evidence="1">Belongs to the esterase D family.</text>
</comment>
<dbReference type="PANTHER" id="PTHR40841:SF2">
    <property type="entry name" value="SIDEROPHORE-DEGRADING ESTERASE (EUROFUNG)"/>
    <property type="match status" value="1"/>
</dbReference>
<evidence type="ECO:0000256" key="1">
    <source>
        <dbReference type="ARBA" id="ARBA00005622"/>
    </source>
</evidence>
<sequence>MTGFSELALADRGPQGARRVHLRVPSGAPPAAGHPVLYILDGDAARDALAGTAADVVVAAIGYDLDPESLKAARAYDYTPAIPGRPALRDPRVPAWRAGGADALLDWIDAVVRPAVHAAAGVDRTRETLAGHSYGGLCVLHALCRAPQAYAGYLAASPSVWWYDGAILDEVTQLARAAGTRAAPARPARVLVMAGEHEARHARAVGADGTPHSRTGGVPTLGQAQALAARLQTIPGLCASFEAVPGGTHASLLDACARRALAFAAEGRYHCRH</sequence>
<accession>A0A556A5W4</accession>
<dbReference type="InterPro" id="IPR052558">
    <property type="entry name" value="Siderophore_Hydrolase_D"/>
</dbReference>
<keyword evidence="2 3" id="KW-0378">Hydrolase</keyword>
<evidence type="ECO:0000256" key="2">
    <source>
        <dbReference type="ARBA" id="ARBA00022801"/>
    </source>
</evidence>
<evidence type="ECO:0000313" key="3">
    <source>
        <dbReference type="EMBL" id="TSH88268.1"/>
    </source>
</evidence>
<dbReference type="SUPFAM" id="SSF53474">
    <property type="entry name" value="alpha/beta-Hydrolases"/>
    <property type="match status" value="1"/>
</dbReference>
<dbReference type="InterPro" id="IPR029058">
    <property type="entry name" value="AB_hydrolase_fold"/>
</dbReference>
<dbReference type="OrthoDB" id="9784036at2"/>
<dbReference type="GO" id="GO:0016788">
    <property type="term" value="F:hydrolase activity, acting on ester bonds"/>
    <property type="evidence" value="ECO:0007669"/>
    <property type="project" value="TreeGrafter"/>
</dbReference>
<keyword evidence="4" id="KW-1185">Reference proteome</keyword>
<reference evidence="3 4" key="1">
    <citation type="submission" date="2019-07" db="EMBL/GenBank/DDBJ databases">
        <title>Qingshengfaniella alkalisoli gen. nov., sp. nov., isolated from saline soil.</title>
        <authorList>
            <person name="Xu L."/>
            <person name="Huang X.-X."/>
            <person name="Sun J.-Q."/>
        </authorList>
    </citation>
    <scope>NUCLEOTIDE SEQUENCE [LARGE SCALE GENOMIC DNA]</scope>
    <source>
        <strain evidence="3 4">DSM 27279</strain>
    </source>
</reference>